<dbReference type="EMBL" id="JAUTXU010000062">
    <property type="protein sequence ID" value="KAK3713534.1"/>
    <property type="molecule type" value="Genomic_DNA"/>
</dbReference>
<accession>A0ACC3NAV9</accession>
<reference evidence="1" key="1">
    <citation type="submission" date="2023-07" db="EMBL/GenBank/DDBJ databases">
        <title>Black Yeasts Isolated from many extreme environments.</title>
        <authorList>
            <person name="Coleine C."/>
            <person name="Stajich J.E."/>
            <person name="Selbmann L."/>
        </authorList>
    </citation>
    <scope>NUCLEOTIDE SEQUENCE</scope>
    <source>
        <strain evidence="1">CCFEE 5714</strain>
    </source>
</reference>
<name>A0ACC3NAV9_9PEZI</name>
<protein>
    <submittedName>
        <fullName evidence="1">Uncharacterized protein</fullName>
    </submittedName>
</protein>
<keyword evidence="2" id="KW-1185">Reference proteome</keyword>
<evidence type="ECO:0000313" key="2">
    <source>
        <dbReference type="Proteomes" id="UP001281147"/>
    </source>
</evidence>
<organism evidence="1 2">
    <name type="scientific">Vermiconidia calcicola</name>
    <dbReference type="NCBI Taxonomy" id="1690605"/>
    <lineage>
        <taxon>Eukaryota</taxon>
        <taxon>Fungi</taxon>
        <taxon>Dikarya</taxon>
        <taxon>Ascomycota</taxon>
        <taxon>Pezizomycotina</taxon>
        <taxon>Dothideomycetes</taxon>
        <taxon>Dothideomycetidae</taxon>
        <taxon>Mycosphaerellales</taxon>
        <taxon>Extremaceae</taxon>
        <taxon>Vermiconidia</taxon>
    </lineage>
</organism>
<proteinExistence type="predicted"/>
<dbReference type="Proteomes" id="UP001281147">
    <property type="component" value="Unassembled WGS sequence"/>
</dbReference>
<evidence type="ECO:0000313" key="1">
    <source>
        <dbReference type="EMBL" id="KAK3713534.1"/>
    </source>
</evidence>
<sequence>MVTSSTTITLTAEVPKPKVVSTSLNYYLDPSKGGHTSYQIGVSDYYRRKFDPHTVEIQDIRGQEDQFKLDLHGFQHVKHASAEKDFNDKDEIKGTVYPETAQLIKNVTGATRVHVFSHITRKDSREEAERSVREDAAMQDGNAPTTKVVPARFIHVDFSETGSEQILRDNFDHEEGEKLTKTRWAIINVWRPIKPVSKDPLAICDARTARDEDLMPVVSYLPPKGSGQYADVSGGEHFELYYKRFCPDEQWYFADRMEPKEVLMIKIYDSLRDGKTARRCPHTAFTNASTEADATRESIEVRCLVFFEDQKM</sequence>
<gene>
    <name evidence="1" type="ORF">LTR37_008492</name>
</gene>
<comment type="caution">
    <text evidence="1">The sequence shown here is derived from an EMBL/GenBank/DDBJ whole genome shotgun (WGS) entry which is preliminary data.</text>
</comment>